<dbReference type="InterPro" id="IPR001509">
    <property type="entry name" value="Epimerase_deHydtase"/>
</dbReference>
<name>A0A1H1U666_9PSED</name>
<protein>
    <submittedName>
        <fullName evidence="2">Nucleoside-diphosphate-sugar epimerase</fullName>
    </submittedName>
</protein>
<dbReference type="InterPro" id="IPR036291">
    <property type="entry name" value="NAD(P)-bd_dom_sf"/>
</dbReference>
<dbReference type="PANTHER" id="PTHR43245">
    <property type="entry name" value="BIFUNCTIONAL POLYMYXIN RESISTANCE PROTEIN ARNA"/>
    <property type="match status" value="1"/>
</dbReference>
<reference evidence="3" key="1">
    <citation type="submission" date="2016-10" db="EMBL/GenBank/DDBJ databases">
        <authorList>
            <person name="Varghese N."/>
            <person name="Submissions S."/>
        </authorList>
    </citation>
    <scope>NUCLEOTIDE SEQUENCE [LARGE SCALE GENOMIC DNA]</scope>
    <source>
        <strain evidence="3">ATCC 23835</strain>
    </source>
</reference>
<dbReference type="InterPro" id="IPR050177">
    <property type="entry name" value="Lipid_A_modif_metabolic_enz"/>
</dbReference>
<accession>A0A1H1U666</accession>
<dbReference type="Gene3D" id="3.40.50.720">
    <property type="entry name" value="NAD(P)-binding Rossmann-like Domain"/>
    <property type="match status" value="1"/>
</dbReference>
<dbReference type="AlphaFoldDB" id="A0A1H1U666"/>
<dbReference type="RefSeq" id="WP_090204995.1">
    <property type="nucleotide sequence ID" value="NZ_CP087202.1"/>
</dbReference>
<dbReference type="Pfam" id="PF01370">
    <property type="entry name" value="Epimerase"/>
    <property type="match status" value="1"/>
</dbReference>
<sequence length="312" mass="34487">MSLNILVTGGAGYLGSTLVPALLAAGHKVTVLDNFLFKQASLNHVCHDPNFTVVKGDIRLESVMAPLLSKADVVIPLAALVGAPICNADPVGASSINHDAIKLMLRLMSPEQIVLMPTTNSAYGTGDADNFCNEDSPLRPISQYAKEKVEVEKHLMQRENAISFRLATVFGMSPRMRTDLLVNDFTYRAVYDRFVVLFESSFKRNYIHVRDVARVFQHGLENFSSMKGEVYNVGLSDANISKRELCERIQAHIPDFVFLEAPVGKDQDQRNYVVSNAKVEATGFRPIMSLDDGIRDLIKGFTMIKNSAYGNV</sequence>
<feature type="domain" description="NAD-dependent epimerase/dehydratase" evidence="1">
    <location>
        <begin position="5"/>
        <end position="234"/>
    </location>
</feature>
<dbReference type="EMBL" id="LT629777">
    <property type="protein sequence ID" value="SDS67992.1"/>
    <property type="molecule type" value="Genomic_DNA"/>
</dbReference>
<dbReference type="GeneID" id="300207361"/>
<evidence type="ECO:0000313" key="2">
    <source>
        <dbReference type="EMBL" id="SDS67992.1"/>
    </source>
</evidence>
<dbReference type="SUPFAM" id="SSF51735">
    <property type="entry name" value="NAD(P)-binding Rossmann-fold domains"/>
    <property type="match status" value="1"/>
</dbReference>
<organism evidence="2 3">
    <name type="scientific">Pseudomonas asplenii</name>
    <dbReference type="NCBI Taxonomy" id="53407"/>
    <lineage>
        <taxon>Bacteria</taxon>
        <taxon>Pseudomonadati</taxon>
        <taxon>Pseudomonadota</taxon>
        <taxon>Gammaproteobacteria</taxon>
        <taxon>Pseudomonadales</taxon>
        <taxon>Pseudomonadaceae</taxon>
        <taxon>Pseudomonas</taxon>
    </lineage>
</organism>
<dbReference type="PANTHER" id="PTHR43245:SF23">
    <property type="entry name" value="NAD(P)-BINDING DOMAIN-CONTAINING PROTEIN"/>
    <property type="match status" value="1"/>
</dbReference>
<gene>
    <name evidence="2" type="ORF">SAMN05216598_2384</name>
</gene>
<evidence type="ECO:0000313" key="3">
    <source>
        <dbReference type="Proteomes" id="UP000199524"/>
    </source>
</evidence>
<evidence type="ECO:0000259" key="1">
    <source>
        <dbReference type="Pfam" id="PF01370"/>
    </source>
</evidence>
<dbReference type="Proteomes" id="UP000199524">
    <property type="component" value="Chromosome I"/>
</dbReference>
<dbReference type="CDD" id="cd08946">
    <property type="entry name" value="SDR_e"/>
    <property type="match status" value="1"/>
</dbReference>
<proteinExistence type="predicted"/>
<keyword evidence="3" id="KW-1185">Reference proteome</keyword>